<evidence type="ECO:0000313" key="1">
    <source>
        <dbReference type="EMBL" id="GAA4808459.1"/>
    </source>
</evidence>
<dbReference type="Proteomes" id="UP001500839">
    <property type="component" value="Unassembled WGS sequence"/>
</dbReference>
<keyword evidence="2" id="KW-1185">Reference proteome</keyword>
<comment type="caution">
    <text evidence="1">The sequence shown here is derived from an EMBL/GenBank/DDBJ whole genome shotgun (WGS) entry which is preliminary data.</text>
</comment>
<gene>
    <name evidence="1" type="ORF">GCM10023353_10210</name>
</gene>
<protein>
    <submittedName>
        <fullName evidence="1">Uncharacterized protein</fullName>
    </submittedName>
</protein>
<name>A0ABP9CFE1_9ACTN</name>
<reference evidence="2" key="1">
    <citation type="journal article" date="2019" name="Int. J. Syst. Evol. Microbiol.">
        <title>The Global Catalogue of Microorganisms (GCM) 10K type strain sequencing project: providing services to taxonomists for standard genome sequencing and annotation.</title>
        <authorList>
            <consortium name="The Broad Institute Genomics Platform"/>
            <consortium name="The Broad Institute Genome Sequencing Center for Infectious Disease"/>
            <person name="Wu L."/>
            <person name="Ma J."/>
        </authorList>
    </citation>
    <scope>NUCLEOTIDE SEQUENCE [LARGE SCALE GENOMIC DNA]</scope>
    <source>
        <strain evidence="2">JCM 18542</strain>
    </source>
</reference>
<sequence length="119" mass="12364">MSSKAKQRAHVHQYDAAISAVLPGVGLIGGTFRAFWILNVAGTKMNTAMTLAATTPHPALQRGGWRVGGAVAEGMAPGWHAQLGEHEPSLATSVKLSAALGVDFTLEINPAGVHLRESA</sequence>
<organism evidence="1 2">
    <name type="scientific">Tomitella cavernea</name>
    <dbReference type="NCBI Taxonomy" id="1387982"/>
    <lineage>
        <taxon>Bacteria</taxon>
        <taxon>Bacillati</taxon>
        <taxon>Actinomycetota</taxon>
        <taxon>Actinomycetes</taxon>
        <taxon>Mycobacteriales</taxon>
        <taxon>Tomitella</taxon>
    </lineage>
</organism>
<proteinExistence type="predicted"/>
<evidence type="ECO:0000313" key="2">
    <source>
        <dbReference type="Proteomes" id="UP001500839"/>
    </source>
</evidence>
<accession>A0ABP9CFE1</accession>
<dbReference type="EMBL" id="BAABKQ010000001">
    <property type="protein sequence ID" value="GAA4808459.1"/>
    <property type="molecule type" value="Genomic_DNA"/>
</dbReference>